<dbReference type="EMBL" id="ODYU01001239">
    <property type="protein sequence ID" value="SOQ37177.1"/>
    <property type="molecule type" value="Genomic_DNA"/>
</dbReference>
<reference evidence="2" key="1">
    <citation type="submission" date="2016-07" db="EMBL/GenBank/DDBJ databases">
        <authorList>
            <person name="Bretaudeau A."/>
        </authorList>
    </citation>
    <scope>NUCLEOTIDE SEQUENCE</scope>
    <source>
        <strain evidence="2">Rice</strain>
        <tissue evidence="2">Whole body</tissue>
    </source>
</reference>
<accession>A0A2H1V8N0</accession>
<dbReference type="AlphaFoldDB" id="A0A2H1V8N0"/>
<feature type="region of interest" description="Disordered" evidence="1">
    <location>
        <begin position="1"/>
        <end position="26"/>
    </location>
</feature>
<evidence type="ECO:0000313" key="2">
    <source>
        <dbReference type="EMBL" id="SOQ37177.1"/>
    </source>
</evidence>
<feature type="compositionally biased region" description="Basic residues" evidence="1">
    <location>
        <begin position="1"/>
        <end position="22"/>
    </location>
</feature>
<evidence type="ECO:0000256" key="1">
    <source>
        <dbReference type="SAM" id="MobiDB-lite"/>
    </source>
</evidence>
<organism evidence="2">
    <name type="scientific">Spodoptera frugiperda</name>
    <name type="common">Fall armyworm</name>
    <dbReference type="NCBI Taxonomy" id="7108"/>
    <lineage>
        <taxon>Eukaryota</taxon>
        <taxon>Metazoa</taxon>
        <taxon>Ecdysozoa</taxon>
        <taxon>Arthropoda</taxon>
        <taxon>Hexapoda</taxon>
        <taxon>Insecta</taxon>
        <taxon>Pterygota</taxon>
        <taxon>Neoptera</taxon>
        <taxon>Endopterygota</taxon>
        <taxon>Lepidoptera</taxon>
        <taxon>Glossata</taxon>
        <taxon>Ditrysia</taxon>
        <taxon>Noctuoidea</taxon>
        <taxon>Noctuidae</taxon>
        <taxon>Amphipyrinae</taxon>
        <taxon>Spodoptera</taxon>
    </lineage>
</organism>
<name>A0A2H1V8N0_SPOFR</name>
<gene>
    <name evidence="2" type="ORF">SFRICE_033582</name>
</gene>
<proteinExistence type="predicted"/>
<protein>
    <submittedName>
        <fullName evidence="2">SFRICE_033582</fullName>
    </submittedName>
</protein>
<sequence length="297" mass="33896">MKERKKRKEKKEKKRKEKKRKEKKENHDCLVGRVVASATAGQGVSSSIPGSGKVLLGFFRIFENFSVVARSLEMCPPVNEHTDHLVVSNRRRLWIPETPEALQVRCRLFGGYEFNERRVIGLPLTSLTQRKRCFTSVLYEAVVSLRSSRPRSAEAWLSHTSNCPTLGFSPVSWLRLQTYKFTYTSHPDPKQQFVDHTKSCSVRNRTRYPLRGSQLPSHRTNRAVEGTIPGSGKVLLGIFLFFQNISVVARSLEMCPIYGNRLTTYYMGLITQIVKSECTLYSGITCRNVHLCLPLRG</sequence>